<evidence type="ECO:0000313" key="1">
    <source>
        <dbReference type="EMBL" id="WAR25887.1"/>
    </source>
</evidence>
<proteinExistence type="predicted"/>
<reference evidence="1" key="1">
    <citation type="submission" date="2022-11" db="EMBL/GenBank/DDBJ databases">
        <title>Centuries of genome instability and evolution in soft-shell clam transmissible cancer (bioRxiv).</title>
        <authorList>
            <person name="Hart S.F.M."/>
            <person name="Yonemitsu M.A."/>
            <person name="Giersch R.M."/>
            <person name="Beal B.F."/>
            <person name="Arriagada G."/>
            <person name="Davis B.W."/>
            <person name="Ostrander E.A."/>
            <person name="Goff S.P."/>
            <person name="Metzger M.J."/>
        </authorList>
    </citation>
    <scope>NUCLEOTIDE SEQUENCE</scope>
    <source>
        <strain evidence="1">MELC-2E11</strain>
        <tissue evidence="1">Siphon/mantle</tissue>
    </source>
</reference>
<accession>A0ABY7FXX7</accession>
<evidence type="ECO:0000313" key="2">
    <source>
        <dbReference type="Proteomes" id="UP001164746"/>
    </source>
</evidence>
<dbReference type="EMBL" id="CP111025">
    <property type="protein sequence ID" value="WAR25887.1"/>
    <property type="molecule type" value="Genomic_DNA"/>
</dbReference>
<name>A0ABY7FXX7_MYAAR</name>
<protein>
    <submittedName>
        <fullName evidence="1">Uncharacterized protein</fullName>
    </submittedName>
</protein>
<keyword evidence="2" id="KW-1185">Reference proteome</keyword>
<organism evidence="1 2">
    <name type="scientific">Mya arenaria</name>
    <name type="common">Soft-shell clam</name>
    <dbReference type="NCBI Taxonomy" id="6604"/>
    <lineage>
        <taxon>Eukaryota</taxon>
        <taxon>Metazoa</taxon>
        <taxon>Spiralia</taxon>
        <taxon>Lophotrochozoa</taxon>
        <taxon>Mollusca</taxon>
        <taxon>Bivalvia</taxon>
        <taxon>Autobranchia</taxon>
        <taxon>Heteroconchia</taxon>
        <taxon>Euheterodonta</taxon>
        <taxon>Imparidentia</taxon>
        <taxon>Neoheterodontei</taxon>
        <taxon>Myida</taxon>
        <taxon>Myoidea</taxon>
        <taxon>Myidae</taxon>
        <taxon>Mya</taxon>
    </lineage>
</organism>
<sequence length="107" mass="12124">MTAQLYIIKSLLVCGHCGVLRDKARDNLGESSYRFKSKKSTVCLTFWRREGLCSRTSFTILFLLLLPQKFVPQGGNESLPKGDIYKLVGVSDVGVLVKRPFKIHEEF</sequence>
<gene>
    <name evidence="1" type="ORF">MAR_011591</name>
</gene>
<dbReference type="Proteomes" id="UP001164746">
    <property type="component" value="Chromosome 14"/>
</dbReference>